<dbReference type="EMBL" id="JAZDWU010000003">
    <property type="protein sequence ID" value="KAL0009468.1"/>
    <property type="molecule type" value="Genomic_DNA"/>
</dbReference>
<evidence type="ECO:0000313" key="3">
    <source>
        <dbReference type="Proteomes" id="UP001459277"/>
    </source>
</evidence>
<dbReference type="PANTHER" id="PTHR33116">
    <property type="entry name" value="REVERSE TRANSCRIPTASE ZINC-BINDING DOMAIN-CONTAINING PROTEIN-RELATED-RELATED"/>
    <property type="match status" value="1"/>
</dbReference>
<name>A0AAW2DFP7_9ROSI</name>
<keyword evidence="3" id="KW-1185">Reference proteome</keyword>
<dbReference type="InterPro" id="IPR026960">
    <property type="entry name" value="RVT-Znf"/>
</dbReference>
<feature type="domain" description="Reverse transcriptase zinc-binding" evidence="1">
    <location>
        <begin position="129"/>
        <end position="221"/>
    </location>
</feature>
<dbReference type="Proteomes" id="UP001459277">
    <property type="component" value="Unassembled WGS sequence"/>
</dbReference>
<dbReference type="Pfam" id="PF13966">
    <property type="entry name" value="zf-RVT"/>
    <property type="match status" value="1"/>
</dbReference>
<gene>
    <name evidence="2" type="ORF">SO802_010970</name>
</gene>
<reference evidence="2 3" key="1">
    <citation type="submission" date="2024-01" db="EMBL/GenBank/DDBJ databases">
        <title>A telomere-to-telomere, gap-free genome of sweet tea (Lithocarpus litseifolius).</title>
        <authorList>
            <person name="Zhou J."/>
        </authorList>
    </citation>
    <scope>NUCLEOTIDE SEQUENCE [LARGE SCALE GENOMIC DNA]</scope>
    <source>
        <strain evidence="2">Zhou-2022a</strain>
        <tissue evidence="2">Leaf</tissue>
    </source>
</reference>
<organism evidence="2 3">
    <name type="scientific">Lithocarpus litseifolius</name>
    <dbReference type="NCBI Taxonomy" id="425828"/>
    <lineage>
        <taxon>Eukaryota</taxon>
        <taxon>Viridiplantae</taxon>
        <taxon>Streptophyta</taxon>
        <taxon>Embryophyta</taxon>
        <taxon>Tracheophyta</taxon>
        <taxon>Spermatophyta</taxon>
        <taxon>Magnoliopsida</taxon>
        <taxon>eudicotyledons</taxon>
        <taxon>Gunneridae</taxon>
        <taxon>Pentapetalae</taxon>
        <taxon>rosids</taxon>
        <taxon>fabids</taxon>
        <taxon>Fagales</taxon>
        <taxon>Fagaceae</taxon>
        <taxon>Lithocarpus</taxon>
    </lineage>
</organism>
<dbReference type="PANTHER" id="PTHR33116:SF86">
    <property type="entry name" value="REVERSE TRANSCRIPTASE DOMAIN-CONTAINING PROTEIN"/>
    <property type="match status" value="1"/>
</dbReference>
<protein>
    <recommendedName>
        <fullName evidence="1">Reverse transcriptase zinc-binding domain-containing protein</fullName>
    </recommendedName>
</protein>
<evidence type="ECO:0000313" key="2">
    <source>
        <dbReference type="EMBL" id="KAL0009468.1"/>
    </source>
</evidence>
<proteinExistence type="predicted"/>
<accession>A0AAW2DFP7</accession>
<comment type="caution">
    <text evidence="2">The sequence shown here is derived from an EMBL/GenBank/DDBJ whole genome shotgun (WGS) entry which is preliminary data.</text>
</comment>
<dbReference type="AlphaFoldDB" id="A0AAW2DFP7"/>
<sequence length="345" mass="39735">MSVFLLPLKLCDELNNLCAKFWWGQVGNERKIHRKSWDKLSTSKKEGGMGFRDLRAFNLAMLAKQGWRMIQGNDSLLHKCFKARYFPRSSFIDAKESPGCSHIWRSLVAALPILKVGYCWRVGNGSSIQSAYKVARRIQGEDRAESLVSSASTKIWHVLWNLKIPNKIKVFGWRACIDILPTRANLVRRRVLTDDKCPICLRESENTIHAIWECAAVQDIWAGSCRKLQKRCSGVADVMQLMECLCDRLTRKELELFWVQAWLAWNQRNRVVFGGNLMDPRNLNNRAAVYLTDYRQAQEQLTMTWTEHQCIETWQPPPSSAFKLNFDAVILADMDRIGVGAIIRN</sequence>
<evidence type="ECO:0000259" key="1">
    <source>
        <dbReference type="Pfam" id="PF13966"/>
    </source>
</evidence>